<organism evidence="1">
    <name type="scientific">marine sediment metagenome</name>
    <dbReference type="NCBI Taxonomy" id="412755"/>
    <lineage>
        <taxon>unclassified sequences</taxon>
        <taxon>metagenomes</taxon>
        <taxon>ecological metagenomes</taxon>
    </lineage>
</organism>
<evidence type="ECO:0000313" key="1">
    <source>
        <dbReference type="EMBL" id="KKK53788.1"/>
    </source>
</evidence>
<name>A0A0F8WAY7_9ZZZZ</name>
<comment type="caution">
    <text evidence="1">The sequence shown here is derived from an EMBL/GenBank/DDBJ whole genome shotgun (WGS) entry which is preliminary data.</text>
</comment>
<reference evidence="1" key="1">
    <citation type="journal article" date="2015" name="Nature">
        <title>Complex archaea that bridge the gap between prokaryotes and eukaryotes.</title>
        <authorList>
            <person name="Spang A."/>
            <person name="Saw J.H."/>
            <person name="Jorgensen S.L."/>
            <person name="Zaremba-Niedzwiedzka K."/>
            <person name="Martijn J."/>
            <person name="Lind A.E."/>
            <person name="van Eijk R."/>
            <person name="Schleper C."/>
            <person name="Guy L."/>
            <person name="Ettema T.J."/>
        </authorList>
    </citation>
    <scope>NUCLEOTIDE SEQUENCE</scope>
</reference>
<proteinExistence type="predicted"/>
<accession>A0A0F8WAY7</accession>
<dbReference type="AlphaFoldDB" id="A0A0F8WAY7"/>
<sequence>MSINQVILKRLFFIKYLYQLGIKQSSQKTPKDSISILMFHDSIELFLQLSTEYLNASTQTNIGFMEYWGIINQKLQGQQLSQKNQMRRLNKARVNLKHHGILLNESDIESFRVNTNDFFSDNCSIVFGINFSEISLIDLVDNSDVKYLFRDAMNYYEQNNITRALEYFSLTFKVLIYDFKEKFQAYRYELFGNENFILDCEDDTIRSDLDKFSYAIDNIQYILKYLIYGINLKDFIKFSLLTPDVSFNRNDFRNYKIDLPLPFFEEKEKLFSQDQLEFFKEFIFD</sequence>
<feature type="non-terminal residue" evidence="1">
    <location>
        <position position="285"/>
    </location>
</feature>
<protein>
    <submittedName>
        <fullName evidence="1">Uncharacterized protein</fullName>
    </submittedName>
</protein>
<dbReference type="EMBL" id="LAZR01066330">
    <property type="protein sequence ID" value="KKK53788.1"/>
    <property type="molecule type" value="Genomic_DNA"/>
</dbReference>
<gene>
    <name evidence="1" type="ORF">LCGC14_3091260</name>
</gene>